<protein>
    <submittedName>
        <fullName evidence="1">Uncharacterized protein</fullName>
    </submittedName>
</protein>
<comment type="caution">
    <text evidence="1">The sequence shown here is derived from an EMBL/GenBank/DDBJ whole genome shotgun (WGS) entry which is preliminary data.</text>
</comment>
<keyword evidence="2" id="KW-1185">Reference proteome</keyword>
<evidence type="ECO:0000313" key="2">
    <source>
        <dbReference type="Proteomes" id="UP001590950"/>
    </source>
</evidence>
<evidence type="ECO:0000313" key="1">
    <source>
        <dbReference type="EMBL" id="KAL2040623.1"/>
    </source>
</evidence>
<gene>
    <name evidence="1" type="ORF">N7G274_006602</name>
</gene>
<sequence length="65" mass="7476">MGPDQEGVNQIKRDVFFVVLDEISTLVLEEVGSGAFIRLGLMESQDEEKLDQYFDSYEEKTFVIQ</sequence>
<organism evidence="1 2">
    <name type="scientific">Stereocaulon virgatum</name>
    <dbReference type="NCBI Taxonomy" id="373712"/>
    <lineage>
        <taxon>Eukaryota</taxon>
        <taxon>Fungi</taxon>
        <taxon>Dikarya</taxon>
        <taxon>Ascomycota</taxon>
        <taxon>Pezizomycotina</taxon>
        <taxon>Lecanoromycetes</taxon>
        <taxon>OSLEUM clade</taxon>
        <taxon>Lecanoromycetidae</taxon>
        <taxon>Lecanorales</taxon>
        <taxon>Lecanorineae</taxon>
        <taxon>Stereocaulaceae</taxon>
        <taxon>Stereocaulon</taxon>
    </lineage>
</organism>
<dbReference type="Proteomes" id="UP001590950">
    <property type="component" value="Unassembled WGS sequence"/>
</dbReference>
<dbReference type="EMBL" id="JBEFKJ010000020">
    <property type="protein sequence ID" value="KAL2040623.1"/>
    <property type="molecule type" value="Genomic_DNA"/>
</dbReference>
<accession>A0ABR4A6F4</accession>
<proteinExistence type="predicted"/>
<name>A0ABR4A6F4_9LECA</name>
<reference evidence="1 2" key="1">
    <citation type="submission" date="2024-09" db="EMBL/GenBank/DDBJ databases">
        <title>Rethinking Asexuality: The Enigmatic Case of Functional Sexual Genes in Lepraria (Stereocaulaceae).</title>
        <authorList>
            <person name="Doellman M."/>
            <person name="Sun Y."/>
            <person name="Barcenas-Pena A."/>
            <person name="Lumbsch H.T."/>
            <person name="Grewe F."/>
        </authorList>
    </citation>
    <scope>NUCLEOTIDE SEQUENCE [LARGE SCALE GENOMIC DNA]</scope>
    <source>
        <strain evidence="1 2">Mercado 3170</strain>
    </source>
</reference>